<dbReference type="Proteomes" id="UP000253208">
    <property type="component" value="Unassembled WGS sequence"/>
</dbReference>
<dbReference type="InterPro" id="IPR001031">
    <property type="entry name" value="Thioesterase"/>
</dbReference>
<comment type="similarity">
    <text evidence="1">Belongs to the thioesterase family.</text>
</comment>
<dbReference type="RefSeq" id="WP_114002840.1">
    <property type="nucleotide sequence ID" value="NZ_PSQG01000037.1"/>
</dbReference>
<dbReference type="GO" id="GO:0008610">
    <property type="term" value="P:lipid biosynthetic process"/>
    <property type="evidence" value="ECO:0007669"/>
    <property type="project" value="TreeGrafter"/>
</dbReference>
<dbReference type="EMBL" id="PSQG01000037">
    <property type="protein sequence ID" value="RCH41709.1"/>
    <property type="molecule type" value="Genomic_DNA"/>
</dbReference>
<dbReference type="InterPro" id="IPR029058">
    <property type="entry name" value="AB_hydrolase_fold"/>
</dbReference>
<accession>A0A367FVP6</accession>
<organism evidence="3 4">
    <name type="scientific">Blautia obeum</name>
    <dbReference type="NCBI Taxonomy" id="40520"/>
    <lineage>
        <taxon>Bacteria</taxon>
        <taxon>Bacillati</taxon>
        <taxon>Bacillota</taxon>
        <taxon>Clostridia</taxon>
        <taxon>Lachnospirales</taxon>
        <taxon>Lachnospiraceae</taxon>
        <taxon>Blautia</taxon>
    </lineage>
</organism>
<evidence type="ECO:0000259" key="2">
    <source>
        <dbReference type="Pfam" id="PF00975"/>
    </source>
</evidence>
<dbReference type="AlphaFoldDB" id="A0A367FVP6"/>
<gene>
    <name evidence="3" type="ORF">C4886_16960</name>
</gene>
<comment type="caution">
    <text evidence="3">The sequence shown here is derived from an EMBL/GenBank/DDBJ whole genome shotgun (WGS) entry which is preliminary data.</text>
</comment>
<protein>
    <recommendedName>
        <fullName evidence="2">Thioesterase domain-containing protein</fullName>
    </recommendedName>
</protein>
<evidence type="ECO:0000313" key="4">
    <source>
        <dbReference type="Proteomes" id="UP000253208"/>
    </source>
</evidence>
<dbReference type="Gene3D" id="3.40.50.1820">
    <property type="entry name" value="alpha/beta hydrolase"/>
    <property type="match status" value="1"/>
</dbReference>
<evidence type="ECO:0000256" key="1">
    <source>
        <dbReference type="ARBA" id="ARBA00007169"/>
    </source>
</evidence>
<proteinExistence type="inferred from homology"/>
<evidence type="ECO:0000313" key="3">
    <source>
        <dbReference type="EMBL" id="RCH41709.1"/>
    </source>
</evidence>
<sequence length="243" mass="28296">MESKWFVDENVKNIDKEILLCFPYAGASINMFSMWKEYIDKVIVCPVKLPFRDARRKEKLPESVQKLAEVFVKENIDIMRKRYSIFGHCTGAILGYEIARQTYEKTGNEPTVIIASSSQEPAIIPKEAILLAGASDSEIQAYLETERLVDKSILEMPEFQEYYFPILRADFRLFASYHASYHKFNCPIITIYDPFDSKLIKDDVQGWGKYTTKYEERYIEGGHYAALKNIQQITEKINQIIER</sequence>
<dbReference type="PANTHER" id="PTHR11487">
    <property type="entry name" value="THIOESTERASE"/>
    <property type="match status" value="1"/>
</dbReference>
<name>A0A367FVP6_9FIRM</name>
<reference evidence="3 4" key="1">
    <citation type="submission" date="2018-02" db="EMBL/GenBank/DDBJ databases">
        <title>Complete genome sequencing of Faecalibacterium prausnitzii strains isolated from the human gut.</title>
        <authorList>
            <person name="Fitzgerald B.C."/>
            <person name="Shkoporov A.N."/>
            <person name="Ross P.R."/>
            <person name="Hill C."/>
        </authorList>
    </citation>
    <scope>NUCLEOTIDE SEQUENCE [LARGE SCALE GENOMIC DNA]</scope>
    <source>
        <strain evidence="3 4">APC942/31-1</strain>
    </source>
</reference>
<dbReference type="Pfam" id="PF00975">
    <property type="entry name" value="Thioesterase"/>
    <property type="match status" value="1"/>
</dbReference>
<dbReference type="SUPFAM" id="SSF53474">
    <property type="entry name" value="alpha/beta-Hydrolases"/>
    <property type="match status" value="1"/>
</dbReference>
<dbReference type="InterPro" id="IPR012223">
    <property type="entry name" value="TEII"/>
</dbReference>
<dbReference type="PANTHER" id="PTHR11487:SF0">
    <property type="entry name" value="S-ACYL FATTY ACID SYNTHASE THIOESTERASE, MEDIUM CHAIN"/>
    <property type="match status" value="1"/>
</dbReference>
<feature type="domain" description="Thioesterase" evidence="2">
    <location>
        <begin position="18"/>
        <end position="240"/>
    </location>
</feature>